<accession>A0A4Z2IY41</accession>
<dbReference type="AlphaFoldDB" id="A0A4Z2IY41"/>
<organism evidence="1 2">
    <name type="scientific">Liparis tanakae</name>
    <name type="common">Tanaka's snailfish</name>
    <dbReference type="NCBI Taxonomy" id="230148"/>
    <lineage>
        <taxon>Eukaryota</taxon>
        <taxon>Metazoa</taxon>
        <taxon>Chordata</taxon>
        <taxon>Craniata</taxon>
        <taxon>Vertebrata</taxon>
        <taxon>Euteleostomi</taxon>
        <taxon>Actinopterygii</taxon>
        <taxon>Neopterygii</taxon>
        <taxon>Teleostei</taxon>
        <taxon>Neoteleostei</taxon>
        <taxon>Acanthomorphata</taxon>
        <taxon>Eupercaria</taxon>
        <taxon>Perciformes</taxon>
        <taxon>Cottioidei</taxon>
        <taxon>Cottales</taxon>
        <taxon>Liparidae</taxon>
        <taxon>Liparis</taxon>
    </lineage>
</organism>
<reference evidence="1 2" key="1">
    <citation type="submission" date="2019-03" db="EMBL/GenBank/DDBJ databases">
        <title>First draft genome of Liparis tanakae, snailfish: a comprehensive survey of snailfish specific genes.</title>
        <authorList>
            <person name="Kim W."/>
            <person name="Song I."/>
            <person name="Jeong J.-H."/>
            <person name="Kim D."/>
            <person name="Kim S."/>
            <person name="Ryu S."/>
            <person name="Song J.Y."/>
            <person name="Lee S.K."/>
        </authorList>
    </citation>
    <scope>NUCLEOTIDE SEQUENCE [LARGE SCALE GENOMIC DNA]</scope>
    <source>
        <tissue evidence="1">Muscle</tissue>
    </source>
</reference>
<dbReference type="EMBL" id="SRLO01000036">
    <property type="protein sequence ID" value="TNN82895.1"/>
    <property type="molecule type" value="Genomic_DNA"/>
</dbReference>
<gene>
    <name evidence="1" type="ORF">EYF80_006852</name>
</gene>
<evidence type="ECO:0000313" key="1">
    <source>
        <dbReference type="EMBL" id="TNN82895.1"/>
    </source>
</evidence>
<comment type="caution">
    <text evidence="1">The sequence shown here is derived from an EMBL/GenBank/DDBJ whole genome shotgun (WGS) entry which is preliminary data.</text>
</comment>
<sequence length="59" mass="6604">MASRVDLSITPVSSSPICLCILFKALEVDTIDWKPLRCGTLQDWDTLLLTSETGYDRKS</sequence>
<proteinExistence type="predicted"/>
<protein>
    <submittedName>
        <fullName evidence="1">Uncharacterized protein</fullName>
    </submittedName>
</protein>
<name>A0A4Z2IY41_9TELE</name>
<evidence type="ECO:0000313" key="2">
    <source>
        <dbReference type="Proteomes" id="UP000314294"/>
    </source>
</evidence>
<keyword evidence="2" id="KW-1185">Reference proteome</keyword>
<dbReference type="Proteomes" id="UP000314294">
    <property type="component" value="Unassembled WGS sequence"/>
</dbReference>